<dbReference type="PROSITE" id="PS50181">
    <property type="entry name" value="FBOX"/>
    <property type="match status" value="1"/>
</dbReference>
<dbReference type="NCBIfam" id="TIGR01640">
    <property type="entry name" value="F_box_assoc_1"/>
    <property type="match status" value="1"/>
</dbReference>
<reference evidence="2" key="1">
    <citation type="submission" date="2018-02" db="EMBL/GenBank/DDBJ databases">
        <authorList>
            <person name="Cohen D.B."/>
            <person name="Kent A.D."/>
        </authorList>
    </citation>
    <scope>NUCLEOTIDE SEQUENCE</scope>
</reference>
<dbReference type="InterPro" id="IPR001810">
    <property type="entry name" value="F-box_dom"/>
</dbReference>
<dbReference type="SUPFAM" id="SSF81383">
    <property type="entry name" value="F-box domain"/>
    <property type="match status" value="1"/>
</dbReference>
<organism evidence="2">
    <name type="scientific">Fagus sylvatica</name>
    <name type="common">Beechnut</name>
    <dbReference type="NCBI Taxonomy" id="28930"/>
    <lineage>
        <taxon>Eukaryota</taxon>
        <taxon>Viridiplantae</taxon>
        <taxon>Streptophyta</taxon>
        <taxon>Embryophyta</taxon>
        <taxon>Tracheophyta</taxon>
        <taxon>Spermatophyta</taxon>
        <taxon>Magnoliopsida</taxon>
        <taxon>eudicotyledons</taxon>
        <taxon>Gunneridae</taxon>
        <taxon>Pentapetalae</taxon>
        <taxon>rosids</taxon>
        <taxon>fabids</taxon>
        <taxon>Fagales</taxon>
        <taxon>Fagaceae</taxon>
        <taxon>Fagus</taxon>
    </lineage>
</organism>
<feature type="domain" description="F-box" evidence="1">
    <location>
        <begin position="2"/>
        <end position="53"/>
    </location>
</feature>
<name>A0A2N9FZL8_FAGSY</name>
<gene>
    <name evidence="2" type="ORF">FSB_LOCUS20331</name>
</gene>
<dbReference type="EMBL" id="OIVN01001308">
    <property type="protein sequence ID" value="SPC92449.1"/>
    <property type="molecule type" value="Genomic_DNA"/>
</dbReference>
<evidence type="ECO:0000259" key="1">
    <source>
        <dbReference type="PROSITE" id="PS50181"/>
    </source>
</evidence>
<dbReference type="InterPro" id="IPR017451">
    <property type="entry name" value="F-box-assoc_interact_dom"/>
</dbReference>
<evidence type="ECO:0000313" key="2">
    <source>
        <dbReference type="EMBL" id="SPC92449.1"/>
    </source>
</evidence>
<dbReference type="InterPro" id="IPR011043">
    <property type="entry name" value="Gal_Oxase/kelch_b-propeller"/>
</dbReference>
<protein>
    <recommendedName>
        <fullName evidence="1">F-box domain-containing protein</fullName>
    </recommendedName>
</protein>
<dbReference type="CDD" id="cd22157">
    <property type="entry name" value="F-box_AtFBW1-like"/>
    <property type="match status" value="1"/>
</dbReference>
<dbReference type="Pfam" id="PF07734">
    <property type="entry name" value="FBA_1"/>
    <property type="match status" value="1"/>
</dbReference>
<dbReference type="InterPro" id="IPR050796">
    <property type="entry name" value="SCF_F-box_component"/>
</dbReference>
<dbReference type="InterPro" id="IPR006527">
    <property type="entry name" value="F-box-assoc_dom_typ1"/>
</dbReference>
<proteinExistence type="predicted"/>
<sequence length="422" mass="48854">MQRSRSYLPQDLLEAILIRLPVKSIIRFKCVNKSIWFTLIQNPTFIARHYSSLSQNNPSLMLKGYHSHCHYYQDDPSVPVLTSWTAMYLHPHSDEEEYGFDPGLSLDISFFPETKPKYILPPYFIDSIICDCMKKPYLFGNHIFDCINGIICLGDEINGLVLWNPAIREYKVVPEPPCHNCHSSNDVLAFGYDHNSNDYKLVRILTDTYQSDLILHPVVVHVYNLSTDSWRQIDLDFDLSIIDFPGDSNELYFNGVYHWCSCILSGEYAQRCEVIVCFDMTKEVFRTMRMPDLGYIPSIKDNKKTLGVLSNCLALIVHNINKMMTNKHLDIWVMREYGVEKSWTKQFVIGPLSIIPRAQQFLFDVQLLLVCDKLVMINGKRQILLYEFGAQEIKNLQLRNLPESFFVSKPIVYMKSLVSVSG</sequence>
<dbReference type="PANTHER" id="PTHR31672">
    <property type="entry name" value="BNACNNG10540D PROTEIN"/>
    <property type="match status" value="1"/>
</dbReference>
<dbReference type="SUPFAM" id="SSF50965">
    <property type="entry name" value="Galactose oxidase, central domain"/>
    <property type="match status" value="1"/>
</dbReference>
<dbReference type="Pfam" id="PF00646">
    <property type="entry name" value="F-box"/>
    <property type="match status" value="1"/>
</dbReference>
<dbReference type="InterPro" id="IPR036047">
    <property type="entry name" value="F-box-like_dom_sf"/>
</dbReference>
<dbReference type="PANTHER" id="PTHR31672:SF13">
    <property type="entry name" value="F-BOX PROTEIN CPR30-LIKE"/>
    <property type="match status" value="1"/>
</dbReference>
<dbReference type="AlphaFoldDB" id="A0A2N9FZL8"/>
<accession>A0A2N9FZL8</accession>